<dbReference type="Pfam" id="PF12796">
    <property type="entry name" value="Ank_2"/>
    <property type="match status" value="4"/>
</dbReference>
<dbReference type="EMBL" id="KZ679264">
    <property type="protein sequence ID" value="PTB39241.1"/>
    <property type="molecule type" value="Genomic_DNA"/>
</dbReference>
<dbReference type="PANTHER" id="PTHR24123">
    <property type="entry name" value="ANKYRIN REPEAT-CONTAINING"/>
    <property type="match status" value="1"/>
</dbReference>
<name>A0A2T3Z347_TRIA4</name>
<dbReference type="Pfam" id="PF00023">
    <property type="entry name" value="Ank"/>
    <property type="match status" value="3"/>
</dbReference>
<feature type="repeat" description="ANK" evidence="3">
    <location>
        <begin position="589"/>
        <end position="621"/>
    </location>
</feature>
<dbReference type="InterPro" id="IPR002110">
    <property type="entry name" value="Ankyrin_rpt"/>
</dbReference>
<dbReference type="Proteomes" id="UP000240493">
    <property type="component" value="Unassembled WGS sequence"/>
</dbReference>
<dbReference type="SMART" id="SM00248">
    <property type="entry name" value="ANK"/>
    <property type="match status" value="25"/>
</dbReference>
<dbReference type="Pfam" id="PF13857">
    <property type="entry name" value="Ank_5"/>
    <property type="match status" value="1"/>
</dbReference>
<dbReference type="SUPFAM" id="SSF52540">
    <property type="entry name" value="P-loop containing nucleoside triphosphate hydrolases"/>
    <property type="match status" value="1"/>
</dbReference>
<feature type="repeat" description="ANK" evidence="3">
    <location>
        <begin position="731"/>
        <end position="763"/>
    </location>
</feature>
<feature type="repeat" description="ANK" evidence="3">
    <location>
        <begin position="1200"/>
        <end position="1232"/>
    </location>
</feature>
<dbReference type="PROSITE" id="PS50088">
    <property type="entry name" value="ANK_REPEAT"/>
    <property type="match status" value="8"/>
</dbReference>
<keyword evidence="1" id="KW-0677">Repeat</keyword>
<protein>
    <recommendedName>
        <fullName evidence="4">Nephrocystin 3-like N-terminal domain-containing protein</fullName>
    </recommendedName>
</protein>
<dbReference type="SUPFAM" id="SSF48403">
    <property type="entry name" value="Ankyrin repeat"/>
    <property type="match status" value="4"/>
</dbReference>
<dbReference type="InterPro" id="IPR056884">
    <property type="entry name" value="NPHP3-like_N"/>
</dbReference>
<dbReference type="PROSITE" id="PS50297">
    <property type="entry name" value="ANK_REP_REGION"/>
    <property type="match status" value="8"/>
</dbReference>
<dbReference type="InterPro" id="IPR051165">
    <property type="entry name" value="Multifunctional_ANK_Repeat"/>
</dbReference>
<feature type="domain" description="Nephrocystin 3-like N-terminal" evidence="4">
    <location>
        <begin position="74"/>
        <end position="236"/>
    </location>
</feature>
<dbReference type="Gene3D" id="3.40.50.300">
    <property type="entry name" value="P-loop containing nucleotide triphosphate hydrolases"/>
    <property type="match status" value="1"/>
</dbReference>
<feature type="repeat" description="ANK" evidence="3">
    <location>
        <begin position="1935"/>
        <end position="1971"/>
    </location>
</feature>
<feature type="repeat" description="ANK" evidence="3">
    <location>
        <begin position="925"/>
        <end position="959"/>
    </location>
</feature>
<dbReference type="OrthoDB" id="21416at2759"/>
<sequence length="2113" mass="234732">MRPNQTNNGEYNNISDEDIDAVLIGRDDISDYNPEQILPELPGVIEKIRAWLQPTAYDIAGGEYRKHISSHVAGTGAWLTSSDVYQKWLNSDEHGLLWIKGIPGSGKSVMAAKLIHDLAQSNPASPVLFFFFRQIIDANHEPRALLQDWLDQILSYSPPLQKQLKAYVEAGRSLDSIPTEDLWKHLRLAIASLPDKVFCVADALDEIDRGHGEFIQALGKLGHWRQKTVKVLITSRPVPSVEVPLRAIHCLHLRLQETLVDMDISTYVHFVLSKSDIPKTDWDTIANAVPGRANGLFLYAKLAMDAFIEPGANIAAVLSKLPSDLNTLYTDLLNEHAARSMVPESIQRLILQAVTHATRPLRLLELAEMIRVSSPDGSVRDIRATKDLIRTACGPLLEILPDETISVIHHSFTEYLKGTTRSNESPPIGYAVLEMGPTHSQLALQCLLYLQSGCLNSIIIDTRDDFARMYWKEWGLVSNYGSGTGTGKVSDEEVLLRLKYPLFEYAVNNWHQHIVKSEAAGQDQTEINAKLHQLFEEGNSLTGWLQMRWPGRDVGARRVTQLHVAAKTGLISYTKELLAKFDVNLRDYYDRTPVWWAAVEGHAEVISVLIEAGADPDVPDNITGIKPLHRAAYNNHSAAVTVLLRAGVDPLTPKTLDTKWLVTSYDPVTGQTPLMFACGGHVEAVEAFLPFIGDNIDLVNRALTWAVKAGSAVVVARLLQHPGVDVNAIVDGKTALYRACKELHPAIVAMLLQAGALLSVDCAVASDKALNRTYDEDDPTKFNCLLALCDHKAVVYGIKDIGERQQAIFTLLRKAGADINSRTSEEETALHMAAWSPVLVKLLLEAGADANATDRFGATPLHHIFTRRSWSLQSIILLIEEGHANINAVHLDGKTLLHCLSSLYDKKAVKKFLEYEPNCNILDNEGNNPLHIFMEGNMKDIDILKILLEKGANPNAKNHKGLTPLLCLRNTHGVLTQIIELFQDAGADINEVDRDGNNLLFRILSDPTGLFGRNSYKELIYLMDRGLSPSHRNFQGQTILHKAIEHYETIESYGGPRLPNTSRLDFFLDLNPDVKAVDYSGNSLLHTIAMRPDIHNSHTGGSRLIPLWRKLIDLGLDIEQKNHAGRTPLHILCTAHHYAPSTPLDQGKLTPMDFVISQVKDLDVSDNDGVTPLHIAVTRSETSSKQLIDAGANPLVYTHEGLTPLHLAARCRESNIVGLLLSAMQKQQMKTSGSIPLAEFEGVTLDKKSTTSEAVIGINAKMLHGRNAITPLFYAIMSGRPETVTLLLDAGASVEMGNIFEACLEFEEEIGSKAPRGNGETNHTHHTKFSETYLDDRSSLFYREVSGLRLDDTARLEEIVDMLIDSGADPSLIESRSSKQLSNILCRAVEEHKDYTAACFTRVIRKGSPGLETNKHEDELTRLSNAMSQFRKQASIQALRSFRPDIAQNQGQCQTVSSKVINYILSQREYHLVEEISQLGISFLPESMKDKHCSLYHFIRLGLTSLFETIASREVKLVLSRGDWHAFGDVTRPGLWHAKRVDPTSQLIPFILVAVQRALPNMDIVRLLAEKFAVDISEVDSLGECALFHVVRGNHWWHVHQALPYLLDIGADINLRNAKGQTPLHMALKGEIRELGPYHWDAAKILVERGADVNAVDNNGQSCLACAQHNFDMVKLLIGHGAVVLVDSIFAAIDSRKAEVLRALLSGGMDPNTRRDKTLRESGEESQHYDVEPHEEFPLYYAAKKLYPRWKPSEKDSQDAAESMEIIQVLLDHGADPFAKILKPVAQIENEENFSAASNSSIPVPKGYMECILLHEVLLKGYLADTFLQIPSLDVHHRDAKGRTLLHMICESRNGPDYIIGSYVNDSNRVPKEHVHAFQRLLSLGSDLTAQDNFGRNVLHYMLVGGVDIEPSAYAKFLAYTLHNAPELLNQGDNNGETPLHYAMIRAVDRNNTGEAEMLMEAGADPMIISKRGDTMLHILGKGLAIAVLRTFFQALVERGIDINARNARGETALFSFYNGPKTEPNTWMLEEVDRPTGEHTKPMLEKLGGDFFVRDDKGRGLLHAAARGDVARFQELMDLGLDPMMEDNAQQTAIDAAAAFGNRDILELFEKK</sequence>
<dbReference type="STRING" id="1042311.A0A2T3Z347"/>
<evidence type="ECO:0000313" key="5">
    <source>
        <dbReference type="EMBL" id="PTB39241.1"/>
    </source>
</evidence>
<keyword evidence="2 3" id="KW-0040">ANK repeat</keyword>
<dbReference type="InterPro" id="IPR027417">
    <property type="entry name" value="P-loop_NTPase"/>
</dbReference>
<keyword evidence="6" id="KW-1185">Reference proteome</keyword>
<feature type="repeat" description="ANK" evidence="3">
    <location>
        <begin position="623"/>
        <end position="649"/>
    </location>
</feature>
<accession>A0A2T3Z347</accession>
<dbReference type="InterPro" id="IPR036770">
    <property type="entry name" value="Ankyrin_rpt-contain_sf"/>
</dbReference>
<dbReference type="Gene3D" id="1.25.40.20">
    <property type="entry name" value="Ankyrin repeat-containing domain"/>
    <property type="match status" value="10"/>
</dbReference>
<evidence type="ECO:0000256" key="2">
    <source>
        <dbReference type="ARBA" id="ARBA00023043"/>
    </source>
</evidence>
<evidence type="ECO:0000259" key="4">
    <source>
        <dbReference type="Pfam" id="PF24883"/>
    </source>
</evidence>
<reference evidence="5 6" key="1">
    <citation type="submission" date="2016-07" db="EMBL/GenBank/DDBJ databases">
        <title>Multiple horizontal gene transfer events from other fungi enriched the ability of initially mycotrophic Trichoderma (Ascomycota) to feed on dead plant biomass.</title>
        <authorList>
            <consortium name="DOE Joint Genome Institute"/>
            <person name="Aerts A."/>
            <person name="Atanasova L."/>
            <person name="Chenthamara K."/>
            <person name="Zhang J."/>
            <person name="Grujic M."/>
            <person name="Henrissat B."/>
            <person name="Kuo A."/>
            <person name="Salamov A."/>
            <person name="Lipzen A."/>
            <person name="Labutti K."/>
            <person name="Barry K."/>
            <person name="Miao Y."/>
            <person name="Rahimi M.J."/>
            <person name="Shen Q."/>
            <person name="Grigoriev I.V."/>
            <person name="Kubicek C.P."/>
            <person name="Druzhinina I.S."/>
        </authorList>
    </citation>
    <scope>NUCLEOTIDE SEQUENCE [LARGE SCALE GENOMIC DNA]</scope>
    <source>
        <strain evidence="5 6">CBS 433.97</strain>
    </source>
</reference>
<proteinExistence type="predicted"/>
<gene>
    <name evidence="5" type="ORF">M441DRAFT_143965</name>
</gene>
<organism evidence="5 6">
    <name type="scientific">Trichoderma asperellum (strain ATCC 204424 / CBS 433.97 / NBRC 101777)</name>
    <dbReference type="NCBI Taxonomy" id="1042311"/>
    <lineage>
        <taxon>Eukaryota</taxon>
        <taxon>Fungi</taxon>
        <taxon>Dikarya</taxon>
        <taxon>Ascomycota</taxon>
        <taxon>Pezizomycotina</taxon>
        <taxon>Sordariomycetes</taxon>
        <taxon>Hypocreomycetidae</taxon>
        <taxon>Hypocreales</taxon>
        <taxon>Hypocreaceae</taxon>
        <taxon>Trichoderma</taxon>
    </lineage>
</organism>
<evidence type="ECO:0000256" key="3">
    <source>
        <dbReference type="PROSITE-ProRule" id="PRU00023"/>
    </source>
</evidence>
<dbReference type="Pfam" id="PF24883">
    <property type="entry name" value="NPHP3_N"/>
    <property type="match status" value="1"/>
</dbReference>
<evidence type="ECO:0000256" key="1">
    <source>
        <dbReference type="ARBA" id="ARBA00022737"/>
    </source>
</evidence>
<feature type="repeat" description="ANK" evidence="3">
    <location>
        <begin position="1619"/>
        <end position="1658"/>
    </location>
</feature>
<dbReference type="PANTHER" id="PTHR24123:SF33">
    <property type="entry name" value="PROTEIN HOS4"/>
    <property type="match status" value="1"/>
</dbReference>
<feature type="repeat" description="ANK" evidence="3">
    <location>
        <begin position="1267"/>
        <end position="1299"/>
    </location>
</feature>
<evidence type="ECO:0000313" key="6">
    <source>
        <dbReference type="Proteomes" id="UP000240493"/>
    </source>
</evidence>